<feature type="signal peptide" evidence="3">
    <location>
        <begin position="1"/>
        <end position="24"/>
    </location>
</feature>
<dbReference type="InterPro" id="IPR006619">
    <property type="entry name" value="PGRP_domain_met/bac"/>
</dbReference>
<reference evidence="6" key="1">
    <citation type="submission" date="2019-11" db="EMBL/GenBank/DDBJ databases">
        <authorList>
            <person name="Feng L."/>
        </authorList>
    </citation>
    <scope>NUCLEOTIDE SEQUENCE</scope>
    <source>
        <strain evidence="6">AodontolyticusLFYP35</strain>
    </source>
</reference>
<dbReference type="GO" id="GO:0008745">
    <property type="term" value="F:N-acetylmuramoyl-L-alanine amidase activity"/>
    <property type="evidence" value="ECO:0007669"/>
    <property type="project" value="InterPro"/>
</dbReference>
<dbReference type="InterPro" id="IPR036505">
    <property type="entry name" value="Amidase/PGRP_sf"/>
</dbReference>
<dbReference type="InterPro" id="IPR002502">
    <property type="entry name" value="Amidase_domain"/>
</dbReference>
<dbReference type="SUPFAM" id="SSF55846">
    <property type="entry name" value="N-acetylmuramoyl-L-alanine amidase-like"/>
    <property type="match status" value="1"/>
</dbReference>
<protein>
    <submittedName>
        <fullName evidence="6">LGFP repeat protein</fullName>
    </submittedName>
</protein>
<evidence type="ECO:0000256" key="1">
    <source>
        <dbReference type="ARBA" id="ARBA00007553"/>
    </source>
</evidence>
<keyword evidence="3" id="KW-0732">Signal</keyword>
<accession>A0A6N2TPZ8</accession>
<proteinExistence type="inferred from homology"/>
<feature type="domain" description="N-acetylmuramoyl-L-alanine amidase" evidence="4">
    <location>
        <begin position="318"/>
        <end position="486"/>
    </location>
</feature>
<dbReference type="Pfam" id="PF08310">
    <property type="entry name" value="LGFP"/>
    <property type="match status" value="7"/>
</dbReference>
<organism evidence="6">
    <name type="scientific">Schaalia odontolytica</name>
    <dbReference type="NCBI Taxonomy" id="1660"/>
    <lineage>
        <taxon>Bacteria</taxon>
        <taxon>Bacillati</taxon>
        <taxon>Actinomycetota</taxon>
        <taxon>Actinomycetes</taxon>
        <taxon>Actinomycetales</taxon>
        <taxon>Actinomycetaceae</taxon>
        <taxon>Schaalia</taxon>
    </lineage>
</organism>
<dbReference type="PANTHER" id="PTHR11022:SF41">
    <property type="entry name" value="PEPTIDOGLYCAN-RECOGNITION PROTEIN LC-RELATED"/>
    <property type="match status" value="1"/>
</dbReference>
<name>A0A6N2TPZ8_9ACTO</name>
<dbReference type="InterPro" id="IPR015510">
    <property type="entry name" value="PGRP"/>
</dbReference>
<dbReference type="PANTHER" id="PTHR11022">
    <property type="entry name" value="PEPTIDOGLYCAN RECOGNITION PROTEIN"/>
    <property type="match status" value="1"/>
</dbReference>
<dbReference type="CDD" id="cd06583">
    <property type="entry name" value="PGRP"/>
    <property type="match status" value="1"/>
</dbReference>
<gene>
    <name evidence="6" type="ORF">AOLFYP35_01388</name>
</gene>
<feature type="domain" description="Peptidoglycan recognition protein family" evidence="5">
    <location>
        <begin position="306"/>
        <end position="457"/>
    </location>
</feature>
<dbReference type="AlphaFoldDB" id="A0A6N2TPZ8"/>
<dbReference type="InterPro" id="IPR013207">
    <property type="entry name" value="LGFP"/>
</dbReference>
<evidence type="ECO:0000313" key="6">
    <source>
        <dbReference type="EMBL" id="VYT05566.1"/>
    </source>
</evidence>
<feature type="region of interest" description="Disordered" evidence="2">
    <location>
        <begin position="241"/>
        <end position="273"/>
    </location>
</feature>
<evidence type="ECO:0000256" key="3">
    <source>
        <dbReference type="SAM" id="SignalP"/>
    </source>
</evidence>
<evidence type="ECO:0000259" key="5">
    <source>
        <dbReference type="SMART" id="SM00701"/>
    </source>
</evidence>
<feature type="compositionally biased region" description="Polar residues" evidence="2">
    <location>
        <begin position="260"/>
        <end position="273"/>
    </location>
</feature>
<dbReference type="EMBL" id="CACRSM010000002">
    <property type="protein sequence ID" value="VYT05566.1"/>
    <property type="molecule type" value="Genomic_DNA"/>
</dbReference>
<feature type="compositionally biased region" description="Polar residues" evidence="2">
    <location>
        <begin position="241"/>
        <end position="251"/>
    </location>
</feature>
<sequence>MRVVSLTASAAFLSLVFPQGLALANAPTSDHQIALTGTTTSREHPVQKITLTSSQGEPTRLAQAGLENVGIGNGHSLKRFSRATLQSQGTSSFDPSDNAAILTEPISVDPFMVTGLSWSGESALSANTQMFIRVRENGQWSQWYLTDKDGGAGKDRADGTQARGGTDPFITAGADGIQIRVTGDEDDLPADLEVAMIPDNPQGETTLAEDDVVTTAAEGTDLNLESVQAEGNDFTSLIQPEQNTEADSQSAEPEAEIPTPASSEDSAEESTQTVYPGVGSGIAIGRSGAQLSRAFPKTAQPNGLPVAVTSRAGWGADESYLDWDPEYYNARHVVIHHTAGTNNYSMDQSASIVRGIYHYHAVTLDWGDIGYNFLVDKWGRAFEGRKGTLSAPAGKMVAGAHDQGFNSGTMGISMMGTYQNEAPSQATLNTVGALAGWQLRRAGVNNMSEKAVFKPLGSNPKYRAGTAVNLPRISGHRDTYPTSCPGDAGYAKLQTIREIAQNGSRATTTNTTERSAAYSVKGAIRGLWNENHSLMGDPKSEEELSGSGSGVYQIFERGTAYWTEKTGAHFVSGSIFRTYGDNRYERGFLGFPTSHEYSAGSGRVQEFEGGVITTSGSGNYVLRFGTGIANTYRTLGGAKKFGAATSAETRSARGVFQVFDKGTAYWTAEGGTHFVSGEIFKAYGQAGYERGSLGYPLSDEYSTDSGRIQEFQGGVITSSTSGSYTLRYGTGIANAFREIGGVKVVGLPRTSETHSGKGVYQVFDNGTAYWTPQGGTHFVRAGIFNAYGSKGYERGFLGFPVSDEYSAGSGRAQEFEGGVITWSAGAGTYILRYGTGIANAYRDLGGARFLGVATTAETPSGKGVFQVFDKGTAYWSATSGSHFVRGEIFAKYGQAGYERGSYGYPTSDEFWSSGIRVQYFEGGRIAS</sequence>
<evidence type="ECO:0000256" key="2">
    <source>
        <dbReference type="SAM" id="MobiDB-lite"/>
    </source>
</evidence>
<dbReference type="SMART" id="SM00644">
    <property type="entry name" value="Ami_2"/>
    <property type="match status" value="1"/>
</dbReference>
<dbReference type="GO" id="GO:0009253">
    <property type="term" value="P:peptidoglycan catabolic process"/>
    <property type="evidence" value="ECO:0007669"/>
    <property type="project" value="InterPro"/>
</dbReference>
<evidence type="ECO:0000259" key="4">
    <source>
        <dbReference type="SMART" id="SM00644"/>
    </source>
</evidence>
<dbReference type="SMART" id="SM00701">
    <property type="entry name" value="PGRP"/>
    <property type="match status" value="1"/>
</dbReference>
<dbReference type="Pfam" id="PF01510">
    <property type="entry name" value="Amidase_2"/>
    <property type="match status" value="1"/>
</dbReference>
<dbReference type="Gene3D" id="3.40.80.10">
    <property type="entry name" value="Peptidoglycan recognition protein-like"/>
    <property type="match status" value="1"/>
</dbReference>
<dbReference type="GO" id="GO:0008270">
    <property type="term" value="F:zinc ion binding"/>
    <property type="evidence" value="ECO:0007669"/>
    <property type="project" value="InterPro"/>
</dbReference>
<comment type="similarity">
    <text evidence="1">Belongs to the N-acetylmuramoyl-L-alanine amidase 2 family.</text>
</comment>
<feature type="chain" id="PRO_5026653459" evidence="3">
    <location>
        <begin position="25"/>
        <end position="927"/>
    </location>
</feature>